<proteinExistence type="predicted"/>
<protein>
    <submittedName>
        <fullName evidence="1">Uncharacterized protein DUF1931</fullName>
    </submittedName>
</protein>
<comment type="caution">
    <text evidence="1">The sequence shown here is derived from an EMBL/GenBank/DDBJ whole genome shotgun (WGS) entry which is preliminary data.</text>
</comment>
<dbReference type="OrthoDB" id="14134at2"/>
<keyword evidence="2" id="KW-1185">Reference proteome</keyword>
<dbReference type="GO" id="GO:0046982">
    <property type="term" value="F:protein heterodimerization activity"/>
    <property type="evidence" value="ECO:0007669"/>
    <property type="project" value="InterPro"/>
</dbReference>
<dbReference type="CDD" id="cd22923">
    <property type="entry name" value="HFD_Aq328-like_rpt2"/>
    <property type="match status" value="1"/>
</dbReference>
<dbReference type="InterPro" id="IPR009072">
    <property type="entry name" value="Histone-fold"/>
</dbReference>
<dbReference type="Proteomes" id="UP000295146">
    <property type="component" value="Unassembled WGS sequence"/>
</dbReference>
<dbReference type="EMBL" id="SODP01000001">
    <property type="protein sequence ID" value="TDW77175.1"/>
    <property type="molecule type" value="Genomic_DNA"/>
</dbReference>
<evidence type="ECO:0000313" key="1">
    <source>
        <dbReference type="EMBL" id="TDW77175.1"/>
    </source>
</evidence>
<sequence length="148" mass="16876">MVMAVAKFERFFRLAASLDVDKDDLKRHNDFIGEQLYDLLLTAQGTAKANARDIIEWRDLPLTKGLQETIHEFRALDDEVELKPVLEQLATWPPLDATLSEDTESRLPEVVGGLSLALARTMKIVDPKVRNPGSELWERTFQIFDLLL</sequence>
<dbReference type="Gene3D" id="1.10.20.10">
    <property type="entry name" value="Histone, subunit A"/>
    <property type="match status" value="1"/>
</dbReference>
<evidence type="ECO:0000313" key="2">
    <source>
        <dbReference type="Proteomes" id="UP000295146"/>
    </source>
</evidence>
<dbReference type="AlphaFoldDB" id="A0A4R8CMA7"/>
<dbReference type="InterPro" id="IPR015207">
    <property type="entry name" value="DUF1931"/>
</dbReference>
<dbReference type="Pfam" id="PF09123">
    <property type="entry name" value="DUF1931"/>
    <property type="match status" value="1"/>
</dbReference>
<reference evidence="1 2" key="1">
    <citation type="submission" date="2019-03" db="EMBL/GenBank/DDBJ databases">
        <title>Genomic Encyclopedia of Type Strains, Phase III (KMG-III): the genomes of soil and plant-associated and newly described type strains.</title>
        <authorList>
            <person name="Whitman W."/>
        </authorList>
    </citation>
    <scope>NUCLEOTIDE SEQUENCE [LARGE SCALE GENOMIC DNA]</scope>
    <source>
        <strain evidence="1 2">VKM Ac-2573</strain>
    </source>
</reference>
<gene>
    <name evidence="1" type="ORF">EV653_2339</name>
</gene>
<accession>A0A4R8CMA7</accession>
<organism evidence="1 2">
    <name type="scientific">Kribbella pratensis</name>
    <dbReference type="NCBI Taxonomy" id="2512112"/>
    <lineage>
        <taxon>Bacteria</taxon>
        <taxon>Bacillati</taxon>
        <taxon>Actinomycetota</taxon>
        <taxon>Actinomycetes</taxon>
        <taxon>Propionibacteriales</taxon>
        <taxon>Kribbellaceae</taxon>
        <taxon>Kribbella</taxon>
    </lineage>
</organism>
<dbReference type="RefSeq" id="WP_134101350.1">
    <property type="nucleotide sequence ID" value="NZ_SODP01000001.1"/>
</dbReference>
<name>A0A4R8CMA7_9ACTN</name>
<dbReference type="CDD" id="cd22922">
    <property type="entry name" value="HFD_Aq328-like_rpt1"/>
    <property type="match status" value="1"/>
</dbReference>
<dbReference type="SUPFAM" id="SSF47113">
    <property type="entry name" value="Histone-fold"/>
    <property type="match status" value="1"/>
</dbReference>